<evidence type="ECO:0000256" key="5">
    <source>
        <dbReference type="SAM" id="Phobius"/>
    </source>
</evidence>
<dbReference type="Gene3D" id="3.30.565.10">
    <property type="entry name" value="Histidine kinase-like ATPase, C-terminal domain"/>
    <property type="match status" value="1"/>
</dbReference>
<proteinExistence type="predicted"/>
<reference evidence="7 8" key="1">
    <citation type="submission" date="2018-11" db="EMBL/GenBank/DDBJ databases">
        <authorList>
            <person name="Ye M.-Q."/>
            <person name="Du Z.-J."/>
        </authorList>
    </citation>
    <scope>NUCLEOTIDE SEQUENCE [LARGE SCALE GENOMIC DNA]</scope>
    <source>
        <strain evidence="7 8">U0105</strain>
    </source>
</reference>
<dbReference type="Gene3D" id="1.20.5.1930">
    <property type="match status" value="1"/>
</dbReference>
<keyword evidence="8" id="KW-1185">Reference proteome</keyword>
<feature type="transmembrane region" description="Helical" evidence="5">
    <location>
        <begin position="23"/>
        <end position="42"/>
    </location>
</feature>
<keyword evidence="5" id="KW-1133">Transmembrane helix</keyword>
<accession>A0A3N5ZAF6</accession>
<dbReference type="SUPFAM" id="SSF55874">
    <property type="entry name" value="ATPase domain of HSP90 chaperone/DNA topoisomerase II/histidine kinase"/>
    <property type="match status" value="1"/>
</dbReference>
<evidence type="ECO:0000256" key="3">
    <source>
        <dbReference type="ARBA" id="ARBA00023012"/>
    </source>
</evidence>
<dbReference type="OrthoDB" id="9797605at2"/>
<keyword evidence="2 7" id="KW-0418">Kinase</keyword>
<protein>
    <submittedName>
        <fullName evidence="7">Sensor histidine kinase</fullName>
    </submittedName>
</protein>
<keyword evidence="5" id="KW-0812">Transmembrane</keyword>
<keyword evidence="1" id="KW-0808">Transferase</keyword>
<feature type="domain" description="Signal transduction histidine kinase subgroup 3 dimerisation and phosphoacceptor" evidence="6">
    <location>
        <begin position="183"/>
        <end position="247"/>
    </location>
</feature>
<dbReference type="EMBL" id="RPOK01000003">
    <property type="protein sequence ID" value="RPJ66428.1"/>
    <property type="molecule type" value="Genomic_DNA"/>
</dbReference>
<name>A0A3N5ZAF6_9ALTE</name>
<dbReference type="PANTHER" id="PTHR24421">
    <property type="entry name" value="NITRATE/NITRITE SENSOR PROTEIN NARX-RELATED"/>
    <property type="match status" value="1"/>
</dbReference>
<keyword evidence="5" id="KW-0472">Membrane</keyword>
<dbReference type="Proteomes" id="UP000275281">
    <property type="component" value="Unassembled WGS sequence"/>
</dbReference>
<dbReference type="Pfam" id="PF07730">
    <property type="entry name" value="HisKA_3"/>
    <property type="match status" value="1"/>
</dbReference>
<evidence type="ECO:0000313" key="8">
    <source>
        <dbReference type="Proteomes" id="UP000275281"/>
    </source>
</evidence>
<dbReference type="PANTHER" id="PTHR24421:SF63">
    <property type="entry name" value="SENSOR HISTIDINE KINASE DESK"/>
    <property type="match status" value="1"/>
</dbReference>
<dbReference type="InterPro" id="IPR050482">
    <property type="entry name" value="Sensor_HK_TwoCompSys"/>
</dbReference>
<dbReference type="InterPro" id="IPR011712">
    <property type="entry name" value="Sig_transdc_His_kin_sub3_dim/P"/>
</dbReference>
<dbReference type="GO" id="GO:0016020">
    <property type="term" value="C:membrane"/>
    <property type="evidence" value="ECO:0007669"/>
    <property type="project" value="InterPro"/>
</dbReference>
<evidence type="ECO:0000259" key="6">
    <source>
        <dbReference type="Pfam" id="PF07730"/>
    </source>
</evidence>
<feature type="transmembrane region" description="Helical" evidence="5">
    <location>
        <begin position="115"/>
        <end position="133"/>
    </location>
</feature>
<dbReference type="AlphaFoldDB" id="A0A3N5ZAF6"/>
<organism evidence="7 8">
    <name type="scientific">Alteromonas sediminis</name>
    <dbReference type="NCBI Taxonomy" id="2259342"/>
    <lineage>
        <taxon>Bacteria</taxon>
        <taxon>Pseudomonadati</taxon>
        <taxon>Pseudomonadota</taxon>
        <taxon>Gammaproteobacteria</taxon>
        <taxon>Alteromonadales</taxon>
        <taxon>Alteromonadaceae</taxon>
        <taxon>Alteromonas/Salinimonas group</taxon>
        <taxon>Alteromonas</taxon>
    </lineage>
</organism>
<feature type="transmembrane region" description="Helical" evidence="5">
    <location>
        <begin position="49"/>
        <end position="66"/>
    </location>
</feature>
<keyword evidence="3" id="KW-0902">Two-component regulatory system</keyword>
<keyword evidence="4" id="KW-0175">Coiled coil</keyword>
<dbReference type="GO" id="GO:0000155">
    <property type="term" value="F:phosphorelay sensor kinase activity"/>
    <property type="evidence" value="ECO:0007669"/>
    <property type="project" value="InterPro"/>
</dbReference>
<evidence type="ECO:0000313" key="7">
    <source>
        <dbReference type="EMBL" id="RPJ66428.1"/>
    </source>
</evidence>
<evidence type="ECO:0000256" key="2">
    <source>
        <dbReference type="ARBA" id="ARBA00022777"/>
    </source>
</evidence>
<evidence type="ECO:0000256" key="1">
    <source>
        <dbReference type="ARBA" id="ARBA00022679"/>
    </source>
</evidence>
<sequence length="365" mass="41213">MSSQSMWLKIHHKLLPQDSGQGYLPYVLLVYMWFLFIPFFFYAPPLSTWLITLIGAGCFLVIYFWTHWQHDVRRNLLSIMLICVIGSVVALENTGASVFFVYASAFAFKVGPPKTAMLVIGVIVSYVGGYAYLNSLSWYFTYPTMFFSTVIGGINIYQTEINRKNRLLKLSQEELSKVAAMAERERIARDLHDLIGHTLSMITMKTQLANKLIDKDIERAKKELKELETISRETLSDVRDAVTGFKNRDFTSELANAKVVFQNADIALNTDMRAQVPKGEVNKTLTLALREMVTNVMRHSNASECTINLFEEGDDIVLSFSDNGKVESLTMGNGLKGVQERAESCGGSLRLTFEHGYQLILRVPV</sequence>
<dbReference type="RefSeq" id="WP_124027786.1">
    <property type="nucleotide sequence ID" value="NZ_JBHRSN010000006.1"/>
</dbReference>
<dbReference type="GO" id="GO:0046983">
    <property type="term" value="F:protein dimerization activity"/>
    <property type="evidence" value="ECO:0007669"/>
    <property type="project" value="InterPro"/>
</dbReference>
<feature type="coiled-coil region" evidence="4">
    <location>
        <begin position="210"/>
        <end position="237"/>
    </location>
</feature>
<dbReference type="InterPro" id="IPR036890">
    <property type="entry name" value="HATPase_C_sf"/>
</dbReference>
<feature type="transmembrane region" description="Helical" evidence="5">
    <location>
        <begin position="78"/>
        <end position="103"/>
    </location>
</feature>
<dbReference type="CDD" id="cd16917">
    <property type="entry name" value="HATPase_UhpB-NarQ-NarX-like"/>
    <property type="match status" value="1"/>
</dbReference>
<comment type="caution">
    <text evidence="7">The sequence shown here is derived from an EMBL/GenBank/DDBJ whole genome shotgun (WGS) entry which is preliminary data.</text>
</comment>
<evidence type="ECO:0000256" key="4">
    <source>
        <dbReference type="SAM" id="Coils"/>
    </source>
</evidence>
<gene>
    <name evidence="7" type="ORF">DRW07_10050</name>
</gene>